<dbReference type="Gene3D" id="3.40.50.150">
    <property type="entry name" value="Vaccinia Virus protein VP39"/>
    <property type="match status" value="1"/>
</dbReference>
<protein>
    <recommendedName>
        <fullName evidence="2">Methyltransferase type 11 domain-containing protein</fullName>
    </recommendedName>
</protein>
<sequence length="253" mass="29679">MSKNFSKAPAILSPFIANRMFGWEPLNITKKMNLRDFEKGHAYPICSSIECHECDLLFLDLRFHSDDLDRYYSGYQTEEFFQQRERFEESFAKRRTKSFKSGSGIVSGYFCKLPEVERFISSSNFIPKSILDYGGGDGTGTPFNKISEVLHIFDVDTKNLKYGNPVDIKAIYKNNYDLILVRNVIEHVSYPDKILETINKICLNKTLVYIEVPREKFLDQYPPRKRARNKIIWHEHINFYEEKSLRALVKRMG</sequence>
<name>A0A382FR98_9ZZZZ</name>
<evidence type="ECO:0000313" key="1">
    <source>
        <dbReference type="EMBL" id="SVB64491.1"/>
    </source>
</evidence>
<dbReference type="AlphaFoldDB" id="A0A382FR98"/>
<dbReference type="InterPro" id="IPR029063">
    <property type="entry name" value="SAM-dependent_MTases_sf"/>
</dbReference>
<dbReference type="EMBL" id="UINC01050933">
    <property type="protein sequence ID" value="SVB64491.1"/>
    <property type="molecule type" value="Genomic_DNA"/>
</dbReference>
<dbReference type="SUPFAM" id="SSF53335">
    <property type="entry name" value="S-adenosyl-L-methionine-dependent methyltransferases"/>
    <property type="match status" value="1"/>
</dbReference>
<gene>
    <name evidence="1" type="ORF">METZ01_LOCUS217345</name>
</gene>
<feature type="non-terminal residue" evidence="1">
    <location>
        <position position="253"/>
    </location>
</feature>
<reference evidence="1" key="1">
    <citation type="submission" date="2018-05" db="EMBL/GenBank/DDBJ databases">
        <authorList>
            <person name="Lanie J.A."/>
            <person name="Ng W.-L."/>
            <person name="Kazmierczak K.M."/>
            <person name="Andrzejewski T.M."/>
            <person name="Davidsen T.M."/>
            <person name="Wayne K.J."/>
            <person name="Tettelin H."/>
            <person name="Glass J.I."/>
            <person name="Rusch D."/>
            <person name="Podicherti R."/>
            <person name="Tsui H.-C.T."/>
            <person name="Winkler M.E."/>
        </authorList>
    </citation>
    <scope>NUCLEOTIDE SEQUENCE</scope>
</reference>
<proteinExistence type="predicted"/>
<dbReference type="Pfam" id="PF13489">
    <property type="entry name" value="Methyltransf_23"/>
    <property type="match status" value="1"/>
</dbReference>
<accession>A0A382FR98</accession>
<evidence type="ECO:0008006" key="2">
    <source>
        <dbReference type="Google" id="ProtNLM"/>
    </source>
</evidence>
<organism evidence="1">
    <name type="scientific">marine metagenome</name>
    <dbReference type="NCBI Taxonomy" id="408172"/>
    <lineage>
        <taxon>unclassified sequences</taxon>
        <taxon>metagenomes</taxon>
        <taxon>ecological metagenomes</taxon>
    </lineage>
</organism>